<dbReference type="RefSeq" id="WP_038695995.1">
    <property type="nucleotide sequence ID" value="NZ_CP009286.1"/>
</dbReference>
<gene>
    <name evidence="7" type="ORF">PSTEL_13950</name>
</gene>
<dbReference type="STRING" id="169760.PSTEL_13950"/>
<evidence type="ECO:0000256" key="5">
    <source>
        <dbReference type="SAM" id="Phobius"/>
    </source>
</evidence>
<dbReference type="EMBL" id="CP009286">
    <property type="protein sequence ID" value="AIQ64030.1"/>
    <property type="molecule type" value="Genomic_DNA"/>
</dbReference>
<proteinExistence type="predicted"/>
<accession>A0A089LV71</accession>
<dbReference type="AlphaFoldDB" id="A0A089LV71"/>
<keyword evidence="4 5" id="KW-0472">Membrane</keyword>
<dbReference type="KEGG" id="pste:PSTEL_13950"/>
<feature type="transmembrane region" description="Helical" evidence="5">
    <location>
        <begin position="127"/>
        <end position="148"/>
    </location>
</feature>
<keyword evidence="2 5" id="KW-0812">Transmembrane</keyword>
<feature type="domain" description="Ferric oxidoreductase" evidence="6">
    <location>
        <begin position="22"/>
        <end position="142"/>
    </location>
</feature>
<evidence type="ECO:0000256" key="4">
    <source>
        <dbReference type="ARBA" id="ARBA00023136"/>
    </source>
</evidence>
<dbReference type="GO" id="GO:0016020">
    <property type="term" value="C:membrane"/>
    <property type="evidence" value="ECO:0007669"/>
    <property type="project" value="UniProtKB-SubCell"/>
</dbReference>
<feature type="transmembrane region" description="Helical" evidence="5">
    <location>
        <begin position="20"/>
        <end position="38"/>
    </location>
</feature>
<dbReference type="Pfam" id="PF01794">
    <property type="entry name" value="Ferric_reduct"/>
    <property type="match status" value="1"/>
</dbReference>
<protein>
    <recommendedName>
        <fullName evidence="6">Ferric oxidoreductase domain-containing protein</fullName>
    </recommendedName>
</protein>
<keyword evidence="3 5" id="KW-1133">Transmembrane helix</keyword>
<dbReference type="OrthoDB" id="6656329at2"/>
<evidence type="ECO:0000256" key="2">
    <source>
        <dbReference type="ARBA" id="ARBA00022692"/>
    </source>
</evidence>
<reference evidence="7 8" key="1">
    <citation type="submission" date="2014-08" db="EMBL/GenBank/DDBJ databases">
        <title>Comparative genomics of the Paenibacillus odorifer group.</title>
        <authorList>
            <person name="den Bakker H.C."/>
            <person name="Tsai Y.-C."/>
            <person name="Martin N."/>
            <person name="Korlach J."/>
            <person name="Wiedmann M."/>
        </authorList>
    </citation>
    <scope>NUCLEOTIDE SEQUENCE [LARGE SCALE GENOMIC DNA]</scope>
    <source>
        <strain evidence="7 8">DSM 14472</strain>
    </source>
</reference>
<evidence type="ECO:0000259" key="6">
    <source>
        <dbReference type="Pfam" id="PF01794"/>
    </source>
</evidence>
<evidence type="ECO:0000256" key="1">
    <source>
        <dbReference type="ARBA" id="ARBA00004141"/>
    </source>
</evidence>
<sequence>MYSWFSSIADTLSVWTTVRAAGLTSYMLLFAAIFAGLLQGEPWAKGARRAQLNLIHQWTGWFGMLFGLVHGLVLVFDQYVGYSFFEIVIPFASRHEPFWTGLGTLAFYLMLALILSSDMMKSIGKKTWRIIHFMALPTFIMALLHAAMIGTDSSTPAMKLMYTTTGALVIGMVIRRIYLATRKREGRRAAQPEVVYPISRPDKRYSSFR</sequence>
<name>A0A089LV71_9BACL</name>
<dbReference type="HOGENOM" id="CLU_083317_2_0_9"/>
<evidence type="ECO:0000256" key="3">
    <source>
        <dbReference type="ARBA" id="ARBA00022989"/>
    </source>
</evidence>
<evidence type="ECO:0000313" key="7">
    <source>
        <dbReference type="EMBL" id="AIQ64030.1"/>
    </source>
</evidence>
<keyword evidence="8" id="KW-1185">Reference proteome</keyword>
<evidence type="ECO:0000313" key="8">
    <source>
        <dbReference type="Proteomes" id="UP000029507"/>
    </source>
</evidence>
<feature type="transmembrane region" description="Helical" evidence="5">
    <location>
        <begin position="96"/>
        <end position="115"/>
    </location>
</feature>
<dbReference type="InterPro" id="IPR013130">
    <property type="entry name" value="Fe3_Rdtase_TM_dom"/>
</dbReference>
<feature type="transmembrane region" description="Helical" evidence="5">
    <location>
        <begin position="160"/>
        <end position="178"/>
    </location>
</feature>
<comment type="subcellular location">
    <subcellularLocation>
        <location evidence="1">Membrane</location>
        <topology evidence="1">Multi-pass membrane protein</topology>
    </subcellularLocation>
</comment>
<feature type="transmembrane region" description="Helical" evidence="5">
    <location>
        <begin position="58"/>
        <end position="76"/>
    </location>
</feature>
<organism evidence="7 8">
    <name type="scientific">Paenibacillus stellifer</name>
    <dbReference type="NCBI Taxonomy" id="169760"/>
    <lineage>
        <taxon>Bacteria</taxon>
        <taxon>Bacillati</taxon>
        <taxon>Bacillota</taxon>
        <taxon>Bacilli</taxon>
        <taxon>Bacillales</taxon>
        <taxon>Paenibacillaceae</taxon>
        <taxon>Paenibacillus</taxon>
    </lineage>
</organism>
<dbReference type="Proteomes" id="UP000029507">
    <property type="component" value="Chromosome"/>
</dbReference>